<organism evidence="2 3">
    <name type="scientific">Terrimicrobium sacchariphilum</name>
    <dbReference type="NCBI Taxonomy" id="690879"/>
    <lineage>
        <taxon>Bacteria</taxon>
        <taxon>Pseudomonadati</taxon>
        <taxon>Verrucomicrobiota</taxon>
        <taxon>Terrimicrobiia</taxon>
        <taxon>Terrimicrobiales</taxon>
        <taxon>Terrimicrobiaceae</taxon>
        <taxon>Terrimicrobium</taxon>
    </lineage>
</organism>
<sequence>MVFNIFCEMGDLARNTKQIGAVIRRARKKLGITQKELGEKVGIWQVTVSLIENGESGARIDTLLSILAALDLEFQIVPRSRDLHADIERNF</sequence>
<dbReference type="PROSITE" id="PS50943">
    <property type="entry name" value="HTH_CROC1"/>
    <property type="match status" value="1"/>
</dbReference>
<dbReference type="GO" id="GO:0003677">
    <property type="term" value="F:DNA binding"/>
    <property type="evidence" value="ECO:0007669"/>
    <property type="project" value="InterPro"/>
</dbReference>
<dbReference type="SMART" id="SM00530">
    <property type="entry name" value="HTH_XRE"/>
    <property type="match status" value="1"/>
</dbReference>
<dbReference type="Proteomes" id="UP000076023">
    <property type="component" value="Unassembled WGS sequence"/>
</dbReference>
<dbReference type="Pfam" id="PF01381">
    <property type="entry name" value="HTH_3"/>
    <property type="match status" value="1"/>
</dbReference>
<dbReference type="InterPro" id="IPR001387">
    <property type="entry name" value="Cro/C1-type_HTH"/>
</dbReference>
<protein>
    <submittedName>
        <fullName evidence="2">HTH-type transcriptional regulator / antitoxin HipB</fullName>
    </submittedName>
</protein>
<gene>
    <name evidence="2" type="ORF">TSACC_2825</name>
</gene>
<accession>A0A146G652</accession>
<dbReference type="SUPFAM" id="SSF47413">
    <property type="entry name" value="lambda repressor-like DNA-binding domains"/>
    <property type="match status" value="1"/>
</dbReference>
<dbReference type="InterPro" id="IPR010982">
    <property type="entry name" value="Lambda_DNA-bd_dom_sf"/>
</dbReference>
<dbReference type="FunCoup" id="A0A146G652">
    <property type="interactions" value="7"/>
</dbReference>
<dbReference type="EMBL" id="BDCO01000002">
    <property type="protein sequence ID" value="GAT32427.1"/>
    <property type="molecule type" value="Genomic_DNA"/>
</dbReference>
<proteinExistence type="predicted"/>
<evidence type="ECO:0000313" key="3">
    <source>
        <dbReference type="Proteomes" id="UP000076023"/>
    </source>
</evidence>
<feature type="domain" description="HTH cro/C1-type" evidence="1">
    <location>
        <begin position="23"/>
        <end position="77"/>
    </location>
</feature>
<dbReference type="AlphaFoldDB" id="A0A146G652"/>
<dbReference type="CDD" id="cd00093">
    <property type="entry name" value="HTH_XRE"/>
    <property type="match status" value="1"/>
</dbReference>
<evidence type="ECO:0000313" key="2">
    <source>
        <dbReference type="EMBL" id="GAT32427.1"/>
    </source>
</evidence>
<name>A0A146G652_TERSA</name>
<dbReference type="Gene3D" id="1.10.260.40">
    <property type="entry name" value="lambda repressor-like DNA-binding domains"/>
    <property type="match status" value="1"/>
</dbReference>
<reference evidence="3" key="1">
    <citation type="journal article" date="2017" name="Genome Announc.">
        <title>Draft Genome Sequence of Terrimicrobium sacchariphilum NM-5T, a Facultative Anaerobic Soil Bacterium of the Class Spartobacteria.</title>
        <authorList>
            <person name="Qiu Y.L."/>
            <person name="Tourlousse D.M."/>
            <person name="Matsuura N."/>
            <person name="Ohashi A."/>
            <person name="Sekiguchi Y."/>
        </authorList>
    </citation>
    <scope>NUCLEOTIDE SEQUENCE [LARGE SCALE GENOMIC DNA]</scope>
    <source>
        <strain evidence="3">NM-5</strain>
    </source>
</reference>
<comment type="caution">
    <text evidence="2">The sequence shown here is derived from an EMBL/GenBank/DDBJ whole genome shotgun (WGS) entry which is preliminary data.</text>
</comment>
<evidence type="ECO:0000259" key="1">
    <source>
        <dbReference type="PROSITE" id="PS50943"/>
    </source>
</evidence>
<keyword evidence="3" id="KW-1185">Reference proteome</keyword>
<dbReference type="InParanoid" id="A0A146G652"/>